<protein>
    <submittedName>
        <fullName evidence="2">Uncharacterized protein</fullName>
    </submittedName>
</protein>
<organism evidence="2 3">
    <name type="scientific">Candidatus Methylocalor cossyra</name>
    <dbReference type="NCBI Taxonomy" id="3108543"/>
    <lineage>
        <taxon>Bacteria</taxon>
        <taxon>Pseudomonadati</taxon>
        <taxon>Pseudomonadota</taxon>
        <taxon>Gammaproteobacteria</taxon>
        <taxon>Methylococcales</taxon>
        <taxon>Methylococcaceae</taxon>
        <taxon>Candidatus Methylocalor</taxon>
    </lineage>
</organism>
<reference evidence="2 3" key="1">
    <citation type="submission" date="2024-04" db="EMBL/GenBank/DDBJ databases">
        <authorList>
            <person name="Cremers G."/>
        </authorList>
    </citation>
    <scope>NUCLEOTIDE SEQUENCE [LARGE SCALE GENOMIC DNA]</scope>
    <source>
        <strain evidence="2">MeCH1-AG</strain>
    </source>
</reference>
<sequence>MSQAEWPRPVRLTCRPGRAGRRRRRPGALTRDPGAFARAPGVPSRCVATSRSDPGAVLRALGCGGDRLGGGQGLCSA</sequence>
<dbReference type="EMBL" id="OZ026884">
    <property type="protein sequence ID" value="CAL1239583.1"/>
    <property type="molecule type" value="Genomic_DNA"/>
</dbReference>
<feature type="region of interest" description="Disordered" evidence="1">
    <location>
        <begin position="1"/>
        <end position="50"/>
    </location>
</feature>
<evidence type="ECO:0000313" key="3">
    <source>
        <dbReference type="Proteomes" id="UP001497493"/>
    </source>
</evidence>
<name>A0ABP1C692_9GAMM</name>
<dbReference type="Proteomes" id="UP001497493">
    <property type="component" value="Chromosome"/>
</dbReference>
<evidence type="ECO:0000313" key="2">
    <source>
        <dbReference type="EMBL" id="CAL1239583.1"/>
    </source>
</evidence>
<accession>A0ABP1C692</accession>
<proteinExistence type="predicted"/>
<keyword evidence="3" id="KW-1185">Reference proteome</keyword>
<evidence type="ECO:0000256" key="1">
    <source>
        <dbReference type="SAM" id="MobiDB-lite"/>
    </source>
</evidence>
<gene>
    <name evidence="2" type="ORF">MECH1_V1_0807</name>
</gene>